<accession>A0AA97CTU8</accession>
<keyword evidence="2 4" id="KW-0238">DNA-binding</keyword>
<evidence type="ECO:0000256" key="3">
    <source>
        <dbReference type="ARBA" id="ARBA00023163"/>
    </source>
</evidence>
<dbReference type="InterPro" id="IPR036271">
    <property type="entry name" value="Tet_transcr_reg_TetR-rel_C_sf"/>
</dbReference>
<evidence type="ECO:0000313" key="6">
    <source>
        <dbReference type="EMBL" id="WOC12336.1"/>
    </source>
</evidence>
<sequence>MDRSIQNCYGRDVGRTMGFDRSAVVDAALDEFWAHGYNGTSTERLCAVTGLGRSSLYNAFHSKRGLYVECMAAYIEAADRGVDAILSTESTTSVLERISKIFEVLIDGEMERRAQGRPSGCFSVNTALEAGDDPEMAEPLKQITVNLRNRLAIMADYLAAGQAAGDIACTMPPTEQAEVINGAVVGIRVAARVGAARSSMHAIANGTLRALTPS</sequence>
<dbReference type="InterPro" id="IPR001647">
    <property type="entry name" value="HTH_TetR"/>
</dbReference>
<dbReference type="PANTHER" id="PTHR47506">
    <property type="entry name" value="TRANSCRIPTIONAL REGULATORY PROTEIN"/>
    <property type="match status" value="1"/>
</dbReference>
<dbReference type="Gene3D" id="1.10.10.60">
    <property type="entry name" value="Homeodomain-like"/>
    <property type="match status" value="1"/>
</dbReference>
<reference evidence="6" key="1">
    <citation type="submission" date="2023-06" db="EMBL/GenBank/DDBJ databases">
        <title>Gordonia sp. nov. and Pseudochrobactrum sp. nov., two species isolated from the burying beetle Nicrophorus vespilloides.</title>
        <authorList>
            <person name="Poehlein A."/>
            <person name="Guzman J."/>
            <person name="Daniel R."/>
            <person name="Vilcinskas A."/>
        </authorList>
    </citation>
    <scope>NUCLEOTIDE SEQUENCE</scope>
    <source>
        <strain evidence="6">MP11Mi</strain>
    </source>
</reference>
<evidence type="ECO:0000259" key="5">
    <source>
        <dbReference type="PROSITE" id="PS50977"/>
    </source>
</evidence>
<feature type="domain" description="HTH tetR-type" evidence="5">
    <location>
        <begin position="18"/>
        <end position="78"/>
    </location>
</feature>
<keyword evidence="3" id="KW-0804">Transcription</keyword>
<proteinExistence type="predicted"/>
<evidence type="ECO:0000256" key="2">
    <source>
        <dbReference type="ARBA" id="ARBA00023125"/>
    </source>
</evidence>
<keyword evidence="1" id="KW-0805">Transcription regulation</keyword>
<protein>
    <submittedName>
        <fullName evidence="6">HTH-type transcriptional repressor ComR</fullName>
    </submittedName>
</protein>
<dbReference type="Gene3D" id="1.10.357.10">
    <property type="entry name" value="Tetracycline Repressor, domain 2"/>
    <property type="match status" value="1"/>
</dbReference>
<dbReference type="EMBL" id="CP128986">
    <property type="protein sequence ID" value="WOC12336.1"/>
    <property type="molecule type" value="Genomic_DNA"/>
</dbReference>
<feature type="DNA-binding region" description="H-T-H motif" evidence="4">
    <location>
        <begin position="41"/>
        <end position="60"/>
    </location>
</feature>
<evidence type="ECO:0000256" key="1">
    <source>
        <dbReference type="ARBA" id="ARBA00023015"/>
    </source>
</evidence>
<dbReference type="SUPFAM" id="SSF48498">
    <property type="entry name" value="Tetracyclin repressor-like, C-terminal domain"/>
    <property type="match status" value="1"/>
</dbReference>
<dbReference type="Pfam" id="PF00440">
    <property type="entry name" value="TetR_N"/>
    <property type="match status" value="1"/>
</dbReference>
<evidence type="ECO:0000256" key="4">
    <source>
        <dbReference type="PROSITE-ProRule" id="PRU00335"/>
    </source>
</evidence>
<dbReference type="InterPro" id="IPR009057">
    <property type="entry name" value="Homeodomain-like_sf"/>
</dbReference>
<gene>
    <name evidence="6" type="primary">comR_1</name>
    <name evidence="6" type="ORF">MP11Mi_14210</name>
</gene>
<dbReference type="PANTHER" id="PTHR47506:SF1">
    <property type="entry name" value="HTH-TYPE TRANSCRIPTIONAL REGULATOR YJDC"/>
    <property type="match status" value="1"/>
</dbReference>
<dbReference type="PROSITE" id="PS50977">
    <property type="entry name" value="HTH_TETR_2"/>
    <property type="match status" value="1"/>
</dbReference>
<dbReference type="InterPro" id="IPR011075">
    <property type="entry name" value="TetR_C"/>
</dbReference>
<name>A0AA97CTU8_9ACTN</name>
<dbReference type="Pfam" id="PF16925">
    <property type="entry name" value="TetR_C_13"/>
    <property type="match status" value="1"/>
</dbReference>
<dbReference type="GO" id="GO:0003677">
    <property type="term" value="F:DNA binding"/>
    <property type="evidence" value="ECO:0007669"/>
    <property type="project" value="UniProtKB-UniRule"/>
</dbReference>
<organism evidence="6">
    <name type="scientific">Gordonia sp. MP11Mi</name>
    <dbReference type="NCBI Taxonomy" id="3022769"/>
    <lineage>
        <taxon>Bacteria</taxon>
        <taxon>Bacillati</taxon>
        <taxon>Actinomycetota</taxon>
        <taxon>Actinomycetes</taxon>
        <taxon>Mycobacteriales</taxon>
        <taxon>Gordoniaceae</taxon>
        <taxon>Gordonia</taxon>
    </lineage>
</organism>
<dbReference type="SUPFAM" id="SSF46689">
    <property type="entry name" value="Homeodomain-like"/>
    <property type="match status" value="1"/>
</dbReference>
<dbReference type="AlphaFoldDB" id="A0AA97CTU8"/>